<keyword evidence="4" id="KW-1185">Reference proteome</keyword>
<dbReference type="Pfam" id="PF00403">
    <property type="entry name" value="HMA"/>
    <property type="match status" value="1"/>
</dbReference>
<dbReference type="EMBL" id="JAWJBA010000432">
    <property type="protein sequence ID" value="MDV2687201.1"/>
    <property type="molecule type" value="Genomic_DNA"/>
</dbReference>
<dbReference type="RefSeq" id="WP_317124196.1">
    <property type="nucleotide sequence ID" value="NZ_JAWJBA010000432.1"/>
</dbReference>
<feature type="non-terminal residue" evidence="3">
    <location>
        <position position="69"/>
    </location>
</feature>
<reference evidence="3 4" key="1">
    <citation type="submission" date="2023-10" db="EMBL/GenBank/DDBJ databases">
        <title>Screening of Alkalihalobacillus lindianensis BZ-TG-R113 and Its Alleviation of Salt Stress on Rapeseed Growth.</title>
        <authorList>
            <person name="Zhao B."/>
            <person name="Guo T."/>
        </authorList>
    </citation>
    <scope>NUCLEOTIDE SEQUENCE [LARGE SCALE GENOMIC DNA]</scope>
    <source>
        <strain evidence="3 4">BZ-TG-R113</strain>
    </source>
</reference>
<evidence type="ECO:0000313" key="4">
    <source>
        <dbReference type="Proteomes" id="UP001287282"/>
    </source>
</evidence>
<protein>
    <submittedName>
        <fullName evidence="3">Heavy metal-associated domain-containing protein</fullName>
    </submittedName>
</protein>
<sequence length="69" mass="7588">MKKYRVNVQGMTCTGCEEHVAVALENMGARGIEVDYRRGEAVFELPNGLEVETAKKAIAEAKYQPGEAE</sequence>
<dbReference type="PROSITE" id="PS01047">
    <property type="entry name" value="HMA_1"/>
    <property type="match status" value="1"/>
</dbReference>
<dbReference type="InterPro" id="IPR036163">
    <property type="entry name" value="HMA_dom_sf"/>
</dbReference>
<feature type="domain" description="HMA" evidence="2">
    <location>
        <begin position="2"/>
        <end position="66"/>
    </location>
</feature>
<organism evidence="3 4">
    <name type="scientific">Alkalihalophilus lindianensis</name>
    <dbReference type="NCBI Taxonomy" id="1630542"/>
    <lineage>
        <taxon>Bacteria</taxon>
        <taxon>Bacillati</taxon>
        <taxon>Bacillota</taxon>
        <taxon>Bacilli</taxon>
        <taxon>Bacillales</taxon>
        <taxon>Bacillaceae</taxon>
        <taxon>Alkalihalophilus</taxon>
    </lineage>
</organism>
<dbReference type="InterPro" id="IPR017969">
    <property type="entry name" value="Heavy-metal-associated_CS"/>
</dbReference>
<name>A0ABU3XH37_9BACI</name>
<proteinExistence type="predicted"/>
<comment type="caution">
    <text evidence="3">The sequence shown here is derived from an EMBL/GenBank/DDBJ whole genome shotgun (WGS) entry which is preliminary data.</text>
</comment>
<gene>
    <name evidence="3" type="ORF">RYX56_22915</name>
</gene>
<dbReference type="PROSITE" id="PS50846">
    <property type="entry name" value="HMA_2"/>
    <property type="match status" value="1"/>
</dbReference>
<dbReference type="Proteomes" id="UP001287282">
    <property type="component" value="Unassembled WGS sequence"/>
</dbReference>
<dbReference type="InterPro" id="IPR006121">
    <property type="entry name" value="HMA_dom"/>
</dbReference>
<keyword evidence="1" id="KW-0479">Metal-binding</keyword>
<evidence type="ECO:0000256" key="1">
    <source>
        <dbReference type="ARBA" id="ARBA00022723"/>
    </source>
</evidence>
<evidence type="ECO:0000259" key="2">
    <source>
        <dbReference type="PROSITE" id="PS50846"/>
    </source>
</evidence>
<evidence type="ECO:0000313" key="3">
    <source>
        <dbReference type="EMBL" id="MDV2687201.1"/>
    </source>
</evidence>
<accession>A0ABU3XH37</accession>
<dbReference type="Gene3D" id="3.30.70.100">
    <property type="match status" value="1"/>
</dbReference>
<dbReference type="CDD" id="cd00371">
    <property type="entry name" value="HMA"/>
    <property type="match status" value="1"/>
</dbReference>
<dbReference type="SUPFAM" id="SSF55008">
    <property type="entry name" value="HMA, heavy metal-associated domain"/>
    <property type="match status" value="1"/>
</dbReference>